<protein>
    <recommendedName>
        <fullName evidence="3">Myb-like domain-containing protein</fullName>
    </recommendedName>
</protein>
<dbReference type="InterPro" id="IPR009057">
    <property type="entry name" value="Homeodomain-like_sf"/>
</dbReference>
<evidence type="ECO:0000313" key="2">
    <source>
        <dbReference type="Proteomes" id="UP000266861"/>
    </source>
</evidence>
<proteinExistence type="predicted"/>
<comment type="caution">
    <text evidence="1">The sequence shown here is derived from an EMBL/GenBank/DDBJ whole genome shotgun (WGS) entry which is preliminary data.</text>
</comment>
<keyword evidence="2" id="KW-1185">Reference proteome</keyword>
<sequence>MYEENLLRDILIKEIKTEKRTSEINWNDVLSKFKGKGGNRDKKALQERYRNYIHPKVYVLGERKRYLFSKEQIYSIIYQKENNEKIGWKDIADNLNEMIDMENELNKANMENKLPRCTPNQVKNKYNTIMSIIKIEETEEIKEMEKIEEIKEMEKIDKMKIGYIL</sequence>
<dbReference type="SUPFAM" id="SSF46689">
    <property type="entry name" value="Homeodomain-like"/>
    <property type="match status" value="1"/>
</dbReference>
<accession>A0A397ISV1</accession>
<name>A0A397ISV1_9GLOM</name>
<dbReference type="Proteomes" id="UP000266861">
    <property type="component" value="Unassembled WGS sequence"/>
</dbReference>
<gene>
    <name evidence="1" type="ORF">Glove_180g96</name>
</gene>
<organism evidence="1 2">
    <name type="scientific">Diversispora epigaea</name>
    <dbReference type="NCBI Taxonomy" id="1348612"/>
    <lineage>
        <taxon>Eukaryota</taxon>
        <taxon>Fungi</taxon>
        <taxon>Fungi incertae sedis</taxon>
        <taxon>Mucoromycota</taxon>
        <taxon>Glomeromycotina</taxon>
        <taxon>Glomeromycetes</taxon>
        <taxon>Diversisporales</taxon>
        <taxon>Diversisporaceae</taxon>
        <taxon>Diversispora</taxon>
    </lineage>
</organism>
<evidence type="ECO:0000313" key="1">
    <source>
        <dbReference type="EMBL" id="RHZ77378.1"/>
    </source>
</evidence>
<dbReference type="OrthoDB" id="2418382at2759"/>
<dbReference type="AlphaFoldDB" id="A0A397ISV1"/>
<dbReference type="EMBL" id="PQFF01000170">
    <property type="protein sequence ID" value="RHZ77378.1"/>
    <property type="molecule type" value="Genomic_DNA"/>
</dbReference>
<reference evidence="1 2" key="1">
    <citation type="submission" date="2018-08" db="EMBL/GenBank/DDBJ databases">
        <title>Genome and evolution of the arbuscular mycorrhizal fungus Diversispora epigaea (formerly Glomus versiforme) and its bacterial endosymbionts.</title>
        <authorList>
            <person name="Sun X."/>
            <person name="Fei Z."/>
            <person name="Harrison M."/>
        </authorList>
    </citation>
    <scope>NUCLEOTIDE SEQUENCE [LARGE SCALE GENOMIC DNA]</scope>
    <source>
        <strain evidence="1 2">IT104</strain>
    </source>
</reference>
<evidence type="ECO:0008006" key="3">
    <source>
        <dbReference type="Google" id="ProtNLM"/>
    </source>
</evidence>